<name>A0A0K9XB73_9ACTN</name>
<feature type="region of interest" description="Disordered" evidence="1">
    <location>
        <begin position="112"/>
        <end position="135"/>
    </location>
</feature>
<dbReference type="Pfam" id="PF06013">
    <property type="entry name" value="WXG100"/>
    <property type="match status" value="1"/>
</dbReference>
<dbReference type="InterPro" id="IPR010310">
    <property type="entry name" value="T7SS_ESAT-6-like"/>
</dbReference>
<dbReference type="OrthoDB" id="3253863at2"/>
<dbReference type="EMBL" id="LFXA01000017">
    <property type="protein sequence ID" value="KNB50351.1"/>
    <property type="molecule type" value="Genomic_DNA"/>
</dbReference>
<dbReference type="Proteomes" id="UP000037288">
    <property type="component" value="Unassembled WGS sequence"/>
</dbReference>
<evidence type="ECO:0008006" key="4">
    <source>
        <dbReference type="Google" id="ProtNLM"/>
    </source>
</evidence>
<dbReference type="RefSeq" id="WP_157868662.1">
    <property type="nucleotide sequence ID" value="NZ_LFXA01000017.1"/>
</dbReference>
<sequence length="135" mass="14885">MSGDKLRVSDKELSDLASDLGAMGRYLKERLARLNDLVDSVDAGWRSGAAGAYKRLQTGVNEDIDRIREMLYLIEQAVRMSRDGFSAEELAALREFRRLHRTAAGERELLARADAAAEGEPSPSRSGAGILDRFS</sequence>
<dbReference type="InterPro" id="IPR036689">
    <property type="entry name" value="ESAT-6-like_sf"/>
</dbReference>
<keyword evidence="3" id="KW-1185">Reference proteome</keyword>
<dbReference type="Gene3D" id="1.10.287.1060">
    <property type="entry name" value="ESAT-6-like"/>
    <property type="match status" value="1"/>
</dbReference>
<organism evidence="2 3">
    <name type="scientific">Streptomyces caatingaensis</name>
    <dbReference type="NCBI Taxonomy" id="1678637"/>
    <lineage>
        <taxon>Bacteria</taxon>
        <taxon>Bacillati</taxon>
        <taxon>Actinomycetota</taxon>
        <taxon>Actinomycetes</taxon>
        <taxon>Kitasatosporales</taxon>
        <taxon>Streptomycetaceae</taxon>
        <taxon>Streptomyces</taxon>
    </lineage>
</organism>
<evidence type="ECO:0000256" key="1">
    <source>
        <dbReference type="SAM" id="MobiDB-lite"/>
    </source>
</evidence>
<dbReference type="STRING" id="1678637.AC230_26015"/>
<dbReference type="PATRIC" id="fig|1678637.3.peg.5553"/>
<proteinExistence type="predicted"/>
<dbReference type="AlphaFoldDB" id="A0A0K9XB73"/>
<accession>A0A0K9XB73</accession>
<evidence type="ECO:0000313" key="3">
    <source>
        <dbReference type="Proteomes" id="UP000037288"/>
    </source>
</evidence>
<protein>
    <recommendedName>
        <fullName evidence="4">WXG100 family type VII secretion target</fullName>
    </recommendedName>
</protein>
<reference evidence="3" key="1">
    <citation type="submission" date="2015-07" db="EMBL/GenBank/DDBJ databases">
        <title>Draft genome sequence of Streptomyces sp. CMAA 1322, a bacterium isolated from Caatinga biome, from dry forest semiarid of Brazil.</title>
        <authorList>
            <person name="Santos S.N."/>
            <person name="Gacesa R."/>
            <person name="Taketani R.G."/>
            <person name="Long P.F."/>
            <person name="Melo I.S."/>
        </authorList>
    </citation>
    <scope>NUCLEOTIDE SEQUENCE [LARGE SCALE GENOMIC DNA]</scope>
    <source>
        <strain evidence="3">CMAA 1322</strain>
    </source>
</reference>
<evidence type="ECO:0000313" key="2">
    <source>
        <dbReference type="EMBL" id="KNB50351.1"/>
    </source>
</evidence>
<dbReference type="SUPFAM" id="SSF140453">
    <property type="entry name" value="EsxAB dimer-like"/>
    <property type="match status" value="1"/>
</dbReference>
<gene>
    <name evidence="2" type="ORF">AC230_26015</name>
</gene>
<comment type="caution">
    <text evidence="2">The sequence shown here is derived from an EMBL/GenBank/DDBJ whole genome shotgun (WGS) entry which is preliminary data.</text>
</comment>